<sequence length="146" mass="15487">MPTKDAPESETSGDSAHGDPVDESSVLDDVRSLLHDLRGLTHDCFHLVALETRRAGESLVGMIVAGVMVAVLLSGAWLGLVAAAVLELVDNGVKAGSAMLLAVALNLLLALILCGLIRRKSRYLQFPATLRSLHPPPSSRRNAEKT</sequence>
<organism evidence="3 4">
    <name type="scientific">Candidatus Methylospira mobilis</name>
    <dbReference type="NCBI Taxonomy" id="1808979"/>
    <lineage>
        <taxon>Bacteria</taxon>
        <taxon>Pseudomonadati</taxon>
        <taxon>Pseudomonadota</taxon>
        <taxon>Gammaproteobacteria</taxon>
        <taxon>Methylococcales</taxon>
        <taxon>Methylococcaceae</taxon>
        <taxon>Candidatus Methylospira</taxon>
    </lineage>
</organism>
<evidence type="ECO:0000256" key="1">
    <source>
        <dbReference type="SAM" id="MobiDB-lite"/>
    </source>
</evidence>
<dbReference type="Pfam" id="PF07332">
    <property type="entry name" value="Phage_holin_3_6"/>
    <property type="match status" value="1"/>
</dbReference>
<dbReference type="InParanoid" id="A0A5Q0BR11"/>
<feature type="region of interest" description="Disordered" evidence="1">
    <location>
        <begin position="1"/>
        <end position="23"/>
    </location>
</feature>
<keyword evidence="2" id="KW-0812">Transmembrane</keyword>
<accession>A0A5Q0BR11</accession>
<evidence type="ECO:0000256" key="2">
    <source>
        <dbReference type="SAM" id="Phobius"/>
    </source>
</evidence>
<dbReference type="InterPro" id="IPR009937">
    <property type="entry name" value="Phage_holin_3_6"/>
</dbReference>
<evidence type="ECO:0000313" key="3">
    <source>
        <dbReference type="EMBL" id="QFY44517.1"/>
    </source>
</evidence>
<dbReference type="OrthoDB" id="5573946at2"/>
<dbReference type="RefSeq" id="WP_153250479.1">
    <property type="nucleotide sequence ID" value="NZ_CP044205.1"/>
</dbReference>
<name>A0A5Q0BR11_9GAMM</name>
<proteinExistence type="predicted"/>
<gene>
    <name evidence="3" type="ORF">F6R98_19340</name>
</gene>
<evidence type="ECO:0000313" key="4">
    <source>
        <dbReference type="Proteomes" id="UP000325755"/>
    </source>
</evidence>
<feature type="transmembrane region" description="Helical" evidence="2">
    <location>
        <begin position="98"/>
        <end position="117"/>
    </location>
</feature>
<reference evidence="3 4" key="1">
    <citation type="submission" date="2019-09" db="EMBL/GenBank/DDBJ databases">
        <title>Ecophysiology of the spiral-shaped methanotroph Methylospira mobilis as revealed by the complete genome sequence.</title>
        <authorList>
            <person name="Oshkin I.Y."/>
            <person name="Dedysh S.N."/>
            <person name="Miroshnikov K."/>
            <person name="Danilova O.V."/>
            <person name="Hakobyan A."/>
            <person name="Liesack W."/>
        </authorList>
    </citation>
    <scope>NUCLEOTIDE SEQUENCE [LARGE SCALE GENOMIC DNA]</scope>
    <source>
        <strain evidence="3 4">Shm1</strain>
    </source>
</reference>
<keyword evidence="2" id="KW-0472">Membrane</keyword>
<keyword evidence="4" id="KW-1185">Reference proteome</keyword>
<feature type="transmembrane region" description="Helical" evidence="2">
    <location>
        <begin position="59"/>
        <end position="86"/>
    </location>
</feature>
<dbReference type="KEGG" id="mmob:F6R98_19340"/>
<protein>
    <submittedName>
        <fullName evidence="3">Phage holin family protein</fullName>
    </submittedName>
</protein>
<dbReference type="EMBL" id="CP044205">
    <property type="protein sequence ID" value="QFY44517.1"/>
    <property type="molecule type" value="Genomic_DNA"/>
</dbReference>
<dbReference type="Proteomes" id="UP000325755">
    <property type="component" value="Chromosome"/>
</dbReference>
<keyword evidence="2" id="KW-1133">Transmembrane helix</keyword>
<dbReference type="AlphaFoldDB" id="A0A5Q0BR11"/>